<keyword evidence="4" id="KW-1185">Reference proteome</keyword>
<dbReference type="GO" id="GO:0005524">
    <property type="term" value="F:ATP binding"/>
    <property type="evidence" value="ECO:0007669"/>
    <property type="project" value="InterPro"/>
</dbReference>
<name>A0A8H7TLI1_9HELO</name>
<evidence type="ECO:0000313" key="4">
    <source>
        <dbReference type="Proteomes" id="UP000664132"/>
    </source>
</evidence>
<dbReference type="OrthoDB" id="3529847at2759"/>
<gene>
    <name evidence="3" type="ORF">IFR04_005059</name>
</gene>
<dbReference type="InterPro" id="IPR003959">
    <property type="entry name" value="ATPase_AAA_core"/>
</dbReference>
<reference evidence="3" key="1">
    <citation type="submission" date="2021-02" db="EMBL/GenBank/DDBJ databases">
        <title>Genome sequence Cadophora malorum strain M34.</title>
        <authorList>
            <person name="Stefanovic E."/>
            <person name="Vu D."/>
            <person name="Scully C."/>
            <person name="Dijksterhuis J."/>
            <person name="Roader J."/>
            <person name="Houbraken J."/>
        </authorList>
    </citation>
    <scope>NUCLEOTIDE SEQUENCE</scope>
    <source>
        <strain evidence="3">M34</strain>
    </source>
</reference>
<dbReference type="Pfam" id="PF00004">
    <property type="entry name" value="AAA"/>
    <property type="match status" value="1"/>
</dbReference>
<feature type="domain" description="ATPase AAA-type core" evidence="1">
    <location>
        <begin position="179"/>
        <end position="249"/>
    </location>
</feature>
<dbReference type="InterPro" id="IPR027417">
    <property type="entry name" value="P-loop_NTPase"/>
</dbReference>
<evidence type="ECO:0000259" key="1">
    <source>
        <dbReference type="Pfam" id="PF00004"/>
    </source>
</evidence>
<dbReference type="Gene3D" id="3.40.50.300">
    <property type="entry name" value="P-loop containing nucleotide triphosphate hydrolases"/>
    <property type="match status" value="1"/>
</dbReference>
<comment type="caution">
    <text evidence="3">The sequence shown here is derived from an EMBL/GenBank/DDBJ whole genome shotgun (WGS) entry which is preliminary data.</text>
</comment>
<dbReference type="EMBL" id="JAFJYH010000059">
    <property type="protein sequence ID" value="KAG4421809.1"/>
    <property type="molecule type" value="Genomic_DNA"/>
</dbReference>
<evidence type="ECO:0000313" key="3">
    <source>
        <dbReference type="EMBL" id="KAG4421809.1"/>
    </source>
</evidence>
<dbReference type="SUPFAM" id="SSF52540">
    <property type="entry name" value="P-loop containing nucleoside triphosphate hydrolases"/>
    <property type="match status" value="1"/>
</dbReference>
<evidence type="ECO:0008006" key="5">
    <source>
        <dbReference type="Google" id="ProtNLM"/>
    </source>
</evidence>
<dbReference type="InterPro" id="IPR054289">
    <property type="entry name" value="DUF7025"/>
</dbReference>
<dbReference type="Proteomes" id="UP000664132">
    <property type="component" value="Unassembled WGS sequence"/>
</dbReference>
<sequence length="273" mass="30685">MVSYPLLWTLFRPEEVIIAQGDHFDECYMMGYVEYIDKVHPGTDVDMTPYLKIHARRWDYNGTRFGMADEKLKIREFPTAVKIDTFKVSGRIMLDYGTHKQAAPQLATNLSTSGAATEKVYKFSGVAKIDSKNDISMARKASDKENRMKSAILAMVSTHRHNDNFEDIIPGKGKGLVFLLYGRPGLGKTLTAEAVAEHTKTPLYSITSGELGTEVAQTDYQLRTIFARAKVWDAIVLLDEADVFLAQRSATDLKRNAYVSGKTPRDPRNRGYC</sequence>
<protein>
    <recommendedName>
        <fullName evidence="5">AAA+ ATPase domain-containing protein</fullName>
    </recommendedName>
</protein>
<organism evidence="3 4">
    <name type="scientific">Cadophora malorum</name>
    <dbReference type="NCBI Taxonomy" id="108018"/>
    <lineage>
        <taxon>Eukaryota</taxon>
        <taxon>Fungi</taxon>
        <taxon>Dikarya</taxon>
        <taxon>Ascomycota</taxon>
        <taxon>Pezizomycotina</taxon>
        <taxon>Leotiomycetes</taxon>
        <taxon>Helotiales</taxon>
        <taxon>Ploettnerulaceae</taxon>
        <taxon>Cadophora</taxon>
    </lineage>
</organism>
<dbReference type="Pfam" id="PF22942">
    <property type="entry name" value="DUF7025"/>
    <property type="match status" value="1"/>
</dbReference>
<dbReference type="PANTHER" id="PTHR46411">
    <property type="entry name" value="FAMILY ATPASE, PUTATIVE-RELATED"/>
    <property type="match status" value="1"/>
</dbReference>
<dbReference type="PANTHER" id="PTHR46411:SF2">
    <property type="entry name" value="AAA+ ATPASE DOMAIN-CONTAINING PROTEIN"/>
    <property type="match status" value="1"/>
</dbReference>
<dbReference type="AlphaFoldDB" id="A0A8H7TLI1"/>
<dbReference type="GO" id="GO:0016887">
    <property type="term" value="F:ATP hydrolysis activity"/>
    <property type="evidence" value="ECO:0007669"/>
    <property type="project" value="InterPro"/>
</dbReference>
<accession>A0A8H7TLI1</accession>
<feature type="domain" description="DUF7025" evidence="2">
    <location>
        <begin position="1"/>
        <end position="88"/>
    </location>
</feature>
<evidence type="ECO:0000259" key="2">
    <source>
        <dbReference type="Pfam" id="PF22942"/>
    </source>
</evidence>
<proteinExistence type="predicted"/>